<dbReference type="RefSeq" id="WP_123608002.1">
    <property type="nucleotide sequence ID" value="NZ_RJVG01000001.1"/>
</dbReference>
<keyword evidence="1" id="KW-0812">Transmembrane</keyword>
<reference evidence="2 3" key="1">
    <citation type="submission" date="2018-11" db="EMBL/GenBank/DDBJ databases">
        <title>Genomic Encyclopedia of Type Strains, Phase IV (KMG-IV): sequencing the most valuable type-strain genomes for metagenomic binning, comparative biology and taxonomic classification.</title>
        <authorList>
            <person name="Goeker M."/>
        </authorList>
    </citation>
    <scope>NUCLEOTIDE SEQUENCE [LARGE SCALE GENOMIC DNA]</scope>
    <source>
        <strain evidence="2 3">DSM 26537</strain>
    </source>
</reference>
<accession>A0A3N1XZB0</accession>
<evidence type="ECO:0000256" key="1">
    <source>
        <dbReference type="SAM" id="Phobius"/>
    </source>
</evidence>
<protein>
    <submittedName>
        <fullName evidence="2">Uncharacterized protein</fullName>
    </submittedName>
</protein>
<name>A0A3N1XZB0_9FIRM</name>
<sequence>MFREKYILDNEMIKPDDQLLASLKIQMKTYAKTHEYINDTTTEDLNVKPSSVNLRLLLKYSSFAACFLVLIVSITYSGLFTGSKNSKTTQETTSAETSANSQDIAVEEYSMKSSENSGAVSDSSSRIYKEADEEAKVSIEMAPSSSLTDQKIVISKDTVTSILINKNTDNLASQQAITDSTKISDIVNYINELVLTPVSALPSLDDSKQLVMTIEYGNDINEDVIYLNEHFLKMNQNEWFELNSTDSEKLYSLIDQ</sequence>
<evidence type="ECO:0000313" key="3">
    <source>
        <dbReference type="Proteomes" id="UP000273083"/>
    </source>
</evidence>
<keyword evidence="1" id="KW-1133">Transmembrane helix</keyword>
<proteinExistence type="predicted"/>
<keyword evidence="3" id="KW-1185">Reference proteome</keyword>
<dbReference type="EMBL" id="RJVG01000001">
    <property type="protein sequence ID" value="ROR31919.1"/>
    <property type="molecule type" value="Genomic_DNA"/>
</dbReference>
<evidence type="ECO:0000313" key="2">
    <source>
        <dbReference type="EMBL" id="ROR31919.1"/>
    </source>
</evidence>
<feature type="transmembrane region" description="Helical" evidence="1">
    <location>
        <begin position="60"/>
        <end position="80"/>
    </location>
</feature>
<keyword evidence="1" id="KW-0472">Membrane</keyword>
<comment type="caution">
    <text evidence="2">The sequence shown here is derived from an EMBL/GenBank/DDBJ whole genome shotgun (WGS) entry which is preliminary data.</text>
</comment>
<organism evidence="2 3">
    <name type="scientific">Mobilisporobacter senegalensis</name>
    <dbReference type="NCBI Taxonomy" id="1329262"/>
    <lineage>
        <taxon>Bacteria</taxon>
        <taxon>Bacillati</taxon>
        <taxon>Bacillota</taxon>
        <taxon>Clostridia</taxon>
        <taxon>Lachnospirales</taxon>
        <taxon>Lachnospiraceae</taxon>
        <taxon>Mobilisporobacter</taxon>
    </lineage>
</organism>
<dbReference type="Proteomes" id="UP000273083">
    <property type="component" value="Unassembled WGS sequence"/>
</dbReference>
<gene>
    <name evidence="2" type="ORF">EDD66_101539</name>
</gene>
<dbReference type="AlphaFoldDB" id="A0A3N1XZB0"/>